<dbReference type="AlphaFoldDB" id="A0A1L5F8J1"/>
<evidence type="ECO:0000256" key="4">
    <source>
        <dbReference type="RuleBase" id="RU362073"/>
    </source>
</evidence>
<dbReference type="CDD" id="cd00198">
    <property type="entry name" value="vWFA"/>
    <property type="match status" value="1"/>
</dbReference>
<dbReference type="Proteomes" id="UP000184604">
    <property type="component" value="Chromosome"/>
</dbReference>
<dbReference type="PRINTS" id="PR00207">
    <property type="entry name" value="FLAGELLIN"/>
</dbReference>
<dbReference type="Pfam" id="PF00092">
    <property type="entry name" value="VWA"/>
    <property type="match status" value="1"/>
</dbReference>
<comment type="similarity">
    <text evidence="1 4">Belongs to the bacterial flagellin family.</text>
</comment>
<dbReference type="InterPro" id="IPR046358">
    <property type="entry name" value="Flagellin_C"/>
</dbReference>
<keyword evidence="4" id="KW-0964">Secreted</keyword>
<dbReference type="InterPro" id="IPR042187">
    <property type="entry name" value="Flagellin_C_sub2"/>
</dbReference>
<organism evidence="7 8">
    <name type="scientific">Clostridium kluyveri</name>
    <dbReference type="NCBI Taxonomy" id="1534"/>
    <lineage>
        <taxon>Bacteria</taxon>
        <taxon>Bacillati</taxon>
        <taxon>Bacillota</taxon>
        <taxon>Clostridia</taxon>
        <taxon>Eubacteriales</taxon>
        <taxon>Clostridiaceae</taxon>
        <taxon>Clostridium</taxon>
    </lineage>
</organism>
<comment type="subcellular location">
    <subcellularLocation>
        <location evidence="4">Secreted</location>
    </subcellularLocation>
    <subcellularLocation>
        <location evidence="4">Bacterial flagellum</location>
    </subcellularLocation>
</comment>
<evidence type="ECO:0000256" key="1">
    <source>
        <dbReference type="ARBA" id="ARBA00005709"/>
    </source>
</evidence>
<keyword evidence="7" id="KW-0966">Cell projection</keyword>
<dbReference type="GO" id="GO:0005576">
    <property type="term" value="C:extracellular region"/>
    <property type="evidence" value="ECO:0007669"/>
    <property type="project" value="UniProtKB-SubCell"/>
</dbReference>
<accession>A0A1L5F8J1</accession>
<comment type="function">
    <text evidence="4">Flagellin is the subunit protein which polymerizes to form the filaments of bacterial flagella.</text>
</comment>
<evidence type="ECO:0000256" key="2">
    <source>
        <dbReference type="ARBA" id="ARBA00020110"/>
    </source>
</evidence>
<evidence type="ECO:0000259" key="6">
    <source>
        <dbReference type="PROSITE" id="PS50234"/>
    </source>
</evidence>
<dbReference type="Pfam" id="PF00700">
    <property type="entry name" value="Flagellin_C"/>
    <property type="match status" value="1"/>
</dbReference>
<dbReference type="EMBL" id="CP018335">
    <property type="protein sequence ID" value="APM39292.1"/>
    <property type="molecule type" value="Genomic_DNA"/>
</dbReference>
<protein>
    <recommendedName>
        <fullName evidence="2 4">Flagellin</fullName>
    </recommendedName>
</protein>
<feature type="domain" description="VWFA" evidence="6">
    <location>
        <begin position="153"/>
        <end position="338"/>
    </location>
</feature>
<feature type="coiled-coil region" evidence="5">
    <location>
        <begin position="388"/>
        <end position="439"/>
    </location>
</feature>
<evidence type="ECO:0000313" key="7">
    <source>
        <dbReference type="EMBL" id="APM39292.1"/>
    </source>
</evidence>
<dbReference type="Gene3D" id="3.40.50.410">
    <property type="entry name" value="von Willebrand factor, type A domain"/>
    <property type="match status" value="1"/>
</dbReference>
<keyword evidence="3 4" id="KW-0975">Bacterial flagellum</keyword>
<dbReference type="InterPro" id="IPR002035">
    <property type="entry name" value="VWF_A"/>
</dbReference>
<name>A0A1L5F8J1_CLOKL</name>
<dbReference type="Gene3D" id="1.20.1330.10">
    <property type="entry name" value="f41 fragment of flagellin, N-terminal domain"/>
    <property type="match status" value="1"/>
</dbReference>
<evidence type="ECO:0000313" key="8">
    <source>
        <dbReference type="Proteomes" id="UP000184604"/>
    </source>
</evidence>
<dbReference type="GO" id="GO:0009288">
    <property type="term" value="C:bacterial-type flagellum"/>
    <property type="evidence" value="ECO:0007669"/>
    <property type="project" value="UniProtKB-SubCell"/>
</dbReference>
<dbReference type="OrthoDB" id="9796789at2"/>
<gene>
    <name evidence="7" type="ORF">BS101_11330</name>
</gene>
<sequence>MFINHNINATIAYNRANLAGKTKSNAMEKLSSGMRINKAADDSADSTISQQMRAQIRGLEQAGRNIQDGTSLIQTAESGLSEIENPNLQRIRELCVKASNGTLTDEDRKIIQKEIDEIRNGINDIANNTEFNTIKLLRPPISETPITAPGKADIVFIIDKTGSMSGTITNVQNNIESFVGQLQSNNVDVRLGLVTYGDCNLSEGGDSIIKKDFTNDVETFKTFIGEIVVSGGGDMNESGLEGIEEGALMYSFRDTTSKQFILVTDAKVHNFSEDGESLYDIDSVADDLKNNNIKLTVVGSIDEDIKNQLKKLSDSTGGSYLNLSGDFASQLSSLASNIAEDSAEIMQEDEMPVLNLQVGANSGQEFKVELFDARTKNLGIDSIKVDSIKEAEKSLKKVDKAIELVSNQRSKFGAYENALEHIKNNVENYNYNITSAESRISDADMAKEIMKMTKGSIIEQSAQSILKQAQKMPESVIDLVNKWQENV</sequence>
<keyword evidence="7" id="KW-0969">Cilium</keyword>
<dbReference type="GO" id="GO:0005198">
    <property type="term" value="F:structural molecule activity"/>
    <property type="evidence" value="ECO:0007669"/>
    <property type="project" value="UniProtKB-UniRule"/>
</dbReference>
<evidence type="ECO:0000256" key="5">
    <source>
        <dbReference type="SAM" id="Coils"/>
    </source>
</evidence>
<reference evidence="7 8" key="1">
    <citation type="submission" date="2016-12" db="EMBL/GenBank/DDBJ databases">
        <title>Complete genome sequence of Clostridium kluyveri JZZ isolated from the pit mud of a Chinese flavor liquor-making factory.</title>
        <authorList>
            <person name="Wang Y."/>
        </authorList>
    </citation>
    <scope>NUCLEOTIDE SEQUENCE [LARGE SCALE GENOMIC DNA]</scope>
    <source>
        <strain evidence="7 8">JZZ</strain>
    </source>
</reference>
<dbReference type="InterPro" id="IPR036465">
    <property type="entry name" value="vWFA_dom_sf"/>
</dbReference>
<dbReference type="InterPro" id="IPR001029">
    <property type="entry name" value="Flagellin_N"/>
</dbReference>
<dbReference type="PANTHER" id="PTHR42792">
    <property type="entry name" value="FLAGELLIN"/>
    <property type="match status" value="1"/>
</dbReference>
<dbReference type="Pfam" id="PF00669">
    <property type="entry name" value="Flagellin_N"/>
    <property type="match status" value="1"/>
</dbReference>
<proteinExistence type="inferred from homology"/>
<dbReference type="SUPFAM" id="SSF64518">
    <property type="entry name" value="Phase 1 flagellin"/>
    <property type="match status" value="1"/>
</dbReference>
<keyword evidence="7" id="KW-0282">Flagellum</keyword>
<dbReference type="RefSeq" id="WP_073538919.1">
    <property type="nucleotide sequence ID" value="NZ_CP018335.1"/>
</dbReference>
<dbReference type="Gene3D" id="6.10.10.10">
    <property type="entry name" value="Flagellar export chaperone, C-terminal domain"/>
    <property type="match status" value="1"/>
</dbReference>
<dbReference type="PROSITE" id="PS50234">
    <property type="entry name" value="VWFA"/>
    <property type="match status" value="1"/>
</dbReference>
<keyword evidence="5" id="KW-0175">Coiled coil</keyword>
<evidence type="ECO:0000256" key="3">
    <source>
        <dbReference type="ARBA" id="ARBA00023143"/>
    </source>
</evidence>
<dbReference type="InterPro" id="IPR001492">
    <property type="entry name" value="Flagellin"/>
</dbReference>
<dbReference type="SMART" id="SM00327">
    <property type="entry name" value="VWA"/>
    <property type="match status" value="1"/>
</dbReference>
<dbReference type="PANTHER" id="PTHR42792:SF2">
    <property type="entry name" value="FLAGELLIN"/>
    <property type="match status" value="1"/>
</dbReference>